<dbReference type="InterPro" id="IPR052907">
    <property type="entry name" value="Beta-lactamase/esterase"/>
</dbReference>
<dbReference type="Gene3D" id="3.40.710.10">
    <property type="entry name" value="DD-peptidase/beta-lactamase superfamily"/>
    <property type="match status" value="1"/>
</dbReference>
<dbReference type="Proteomes" id="UP000509510">
    <property type="component" value="Chromosome I"/>
</dbReference>
<dbReference type="KEGG" id="trg:TRUGW13939_00945"/>
<dbReference type="OrthoDB" id="5946976at2759"/>
<name>A0A7H8QK59_TALRU</name>
<gene>
    <name evidence="2" type="ORF">TRUGW13939_00945</name>
</gene>
<evidence type="ECO:0000313" key="2">
    <source>
        <dbReference type="EMBL" id="QKX53865.1"/>
    </source>
</evidence>
<dbReference type="SUPFAM" id="SSF56601">
    <property type="entry name" value="beta-lactamase/transpeptidase-like"/>
    <property type="match status" value="1"/>
</dbReference>
<dbReference type="RefSeq" id="XP_035340044.1">
    <property type="nucleotide sequence ID" value="XM_035484151.1"/>
</dbReference>
<protein>
    <recommendedName>
        <fullName evidence="1">Beta-lactamase-related domain-containing protein</fullName>
    </recommendedName>
</protein>
<dbReference type="PANTHER" id="PTHR43319">
    <property type="entry name" value="BETA-LACTAMASE-RELATED"/>
    <property type="match status" value="1"/>
</dbReference>
<evidence type="ECO:0000259" key="1">
    <source>
        <dbReference type="Pfam" id="PF00144"/>
    </source>
</evidence>
<accession>A0A7H8QK59</accession>
<dbReference type="Pfam" id="PF00144">
    <property type="entry name" value="Beta-lactamase"/>
    <property type="match status" value="1"/>
</dbReference>
<dbReference type="InterPro" id="IPR012338">
    <property type="entry name" value="Beta-lactam/transpept-like"/>
</dbReference>
<feature type="domain" description="Beta-lactamase-related" evidence="1">
    <location>
        <begin position="16"/>
        <end position="361"/>
    </location>
</feature>
<dbReference type="EMBL" id="CP055898">
    <property type="protein sequence ID" value="QKX53865.1"/>
    <property type="molecule type" value="Genomic_DNA"/>
</dbReference>
<dbReference type="InterPro" id="IPR001466">
    <property type="entry name" value="Beta-lactam-related"/>
</dbReference>
<dbReference type="AlphaFoldDB" id="A0A7H8QK59"/>
<organism evidence="2 3">
    <name type="scientific">Talaromyces rugulosus</name>
    <name type="common">Penicillium rugulosum</name>
    <dbReference type="NCBI Taxonomy" id="121627"/>
    <lineage>
        <taxon>Eukaryota</taxon>
        <taxon>Fungi</taxon>
        <taxon>Dikarya</taxon>
        <taxon>Ascomycota</taxon>
        <taxon>Pezizomycotina</taxon>
        <taxon>Eurotiomycetes</taxon>
        <taxon>Eurotiomycetidae</taxon>
        <taxon>Eurotiales</taxon>
        <taxon>Trichocomaceae</taxon>
        <taxon>Talaromyces</taxon>
        <taxon>Talaromyces sect. Islandici</taxon>
    </lineage>
</organism>
<proteinExistence type="predicted"/>
<dbReference type="GeneID" id="55988458"/>
<sequence length="385" mass="42422">MAKVHGTYDDAFESVKQALQANLDNGQEVGAAIHVDIGGKSVVDLWGGYADAKKSQPWEKDTIVNVWSTTKNVTSLAALILIERGLLDVDAKVSQYWPEFSANGKENITVRHILSHTSGVSGWEAPFEEKDLYDLEKSTAHLAAQAPWWEPGSQSGYHATNYGHLVGELVRRITGKHLRDFIEEEIVRPVGADFQLGARESDWPRIAETLPPPPFDPALFANVDSNSPVIKTFTVPPPNALRANTPEYRRAEIGGINGHTNARALARIFSPLALGGEKDGVRLISQETINKILDVQSEGFDLVILSPVRWGLGYGLSHPETTPWIPQDQVFFWPGWGGSILLVDLKNKMTITYVMNKMGPGILGSERTQQYVDAIYDVVKKSQSA</sequence>
<reference evidence="3" key="1">
    <citation type="submission" date="2020-06" db="EMBL/GenBank/DDBJ databases">
        <title>A chromosome-scale genome assembly of Talaromyces rugulosus W13939.</title>
        <authorList>
            <person name="Wang B."/>
            <person name="Guo L."/>
            <person name="Ye K."/>
            <person name="Wang L."/>
        </authorList>
    </citation>
    <scope>NUCLEOTIDE SEQUENCE [LARGE SCALE GENOMIC DNA]</scope>
    <source>
        <strain evidence="3">W13939</strain>
    </source>
</reference>
<evidence type="ECO:0000313" key="3">
    <source>
        <dbReference type="Proteomes" id="UP000509510"/>
    </source>
</evidence>
<dbReference type="PANTHER" id="PTHR43319:SF3">
    <property type="entry name" value="BETA-LACTAMASE-RELATED DOMAIN-CONTAINING PROTEIN"/>
    <property type="match status" value="1"/>
</dbReference>
<keyword evidence="3" id="KW-1185">Reference proteome</keyword>